<feature type="binding site" evidence="8 10">
    <location>
        <position position="126"/>
    </location>
    <ligand>
        <name>ATP</name>
        <dbReference type="ChEBI" id="CHEBI:30616"/>
    </ligand>
</feature>
<comment type="subunit">
    <text evidence="1">Monomer.</text>
</comment>
<dbReference type="Pfam" id="PF00069">
    <property type="entry name" value="Pkinase"/>
    <property type="match status" value="1"/>
</dbReference>
<dbReference type="GO" id="GO:0005524">
    <property type="term" value="F:ATP binding"/>
    <property type="evidence" value="ECO:0007669"/>
    <property type="project" value="UniProtKB-UniRule"/>
</dbReference>
<protein>
    <recommendedName>
        <fullName evidence="13">Protein kinase domain-containing protein</fullName>
    </recommendedName>
</protein>
<feature type="compositionally biased region" description="Low complexity" evidence="12">
    <location>
        <begin position="380"/>
        <end position="391"/>
    </location>
</feature>
<feature type="region of interest" description="Disordered" evidence="12">
    <location>
        <begin position="358"/>
        <end position="405"/>
    </location>
</feature>
<feature type="compositionally biased region" description="Polar residues" evidence="12">
    <location>
        <begin position="358"/>
        <end position="368"/>
    </location>
</feature>
<feature type="binding site" evidence="8">
    <location>
        <begin position="224"/>
        <end position="225"/>
    </location>
    <ligand>
        <name>ATP</name>
        <dbReference type="ChEBI" id="CHEBI:30616"/>
    </ligand>
</feature>
<organism evidence="14 15">
    <name type="scientific">Paramecium primaurelia</name>
    <dbReference type="NCBI Taxonomy" id="5886"/>
    <lineage>
        <taxon>Eukaryota</taxon>
        <taxon>Sar</taxon>
        <taxon>Alveolata</taxon>
        <taxon>Ciliophora</taxon>
        <taxon>Intramacronucleata</taxon>
        <taxon>Oligohymenophorea</taxon>
        <taxon>Peniculida</taxon>
        <taxon>Parameciidae</taxon>
        <taxon>Paramecium</taxon>
    </lineage>
</organism>
<name>A0A8S1Q1T5_PARPR</name>
<feature type="cross-link" description="Glycyl lysine isopeptide (Lys-Gly) (interchain with G-Cter in SUMO2)" evidence="9">
    <location>
        <position position="222"/>
    </location>
</feature>
<evidence type="ECO:0000256" key="9">
    <source>
        <dbReference type="PIRSR" id="PIRSR630616-3"/>
    </source>
</evidence>
<dbReference type="InterPro" id="IPR008271">
    <property type="entry name" value="Ser/Thr_kinase_AS"/>
</dbReference>
<evidence type="ECO:0000256" key="8">
    <source>
        <dbReference type="PIRSR" id="PIRSR630616-2"/>
    </source>
</evidence>
<evidence type="ECO:0000259" key="13">
    <source>
        <dbReference type="PROSITE" id="PS50011"/>
    </source>
</evidence>
<feature type="active site" description="Proton acceptor" evidence="7">
    <location>
        <position position="220"/>
    </location>
</feature>
<dbReference type="AlphaFoldDB" id="A0A8S1Q1T5"/>
<gene>
    <name evidence="14" type="ORF">PPRIM_AZ9-3.1.T1380061</name>
</gene>
<evidence type="ECO:0000256" key="4">
    <source>
        <dbReference type="ARBA" id="ARBA00022741"/>
    </source>
</evidence>
<feature type="domain" description="Protein kinase" evidence="13">
    <location>
        <begin position="97"/>
        <end position="353"/>
    </location>
</feature>
<dbReference type="InterPro" id="IPR000719">
    <property type="entry name" value="Prot_kinase_dom"/>
</dbReference>
<evidence type="ECO:0000256" key="1">
    <source>
        <dbReference type="ARBA" id="ARBA00011245"/>
    </source>
</evidence>
<dbReference type="PROSITE" id="PS00107">
    <property type="entry name" value="PROTEIN_KINASE_ATP"/>
    <property type="match status" value="1"/>
</dbReference>
<evidence type="ECO:0000256" key="10">
    <source>
        <dbReference type="PROSITE-ProRule" id="PRU10141"/>
    </source>
</evidence>
<dbReference type="InterPro" id="IPR017441">
    <property type="entry name" value="Protein_kinase_ATP_BS"/>
</dbReference>
<keyword evidence="5" id="KW-0418">Kinase</keyword>
<evidence type="ECO:0000256" key="11">
    <source>
        <dbReference type="RuleBase" id="RU000304"/>
    </source>
</evidence>
<evidence type="ECO:0000256" key="6">
    <source>
        <dbReference type="ARBA" id="ARBA00022840"/>
    </source>
</evidence>
<keyword evidence="2 11" id="KW-0723">Serine/threonine-protein kinase</keyword>
<dbReference type="GO" id="GO:0004674">
    <property type="term" value="F:protein serine/threonine kinase activity"/>
    <property type="evidence" value="ECO:0007669"/>
    <property type="project" value="UniProtKB-KW"/>
</dbReference>
<proteinExistence type="inferred from homology"/>
<dbReference type="SMART" id="SM00220">
    <property type="entry name" value="S_TKc"/>
    <property type="match status" value="1"/>
</dbReference>
<evidence type="ECO:0000256" key="3">
    <source>
        <dbReference type="ARBA" id="ARBA00022679"/>
    </source>
</evidence>
<keyword evidence="3" id="KW-0808">Transferase</keyword>
<evidence type="ECO:0000256" key="5">
    <source>
        <dbReference type="ARBA" id="ARBA00022777"/>
    </source>
</evidence>
<evidence type="ECO:0000256" key="12">
    <source>
        <dbReference type="SAM" id="MobiDB-lite"/>
    </source>
</evidence>
<dbReference type="EMBL" id="CAJJDM010000142">
    <property type="protein sequence ID" value="CAD8108793.1"/>
    <property type="molecule type" value="Genomic_DNA"/>
</dbReference>
<comment type="caution">
    <text evidence="14">The sequence shown here is derived from an EMBL/GenBank/DDBJ whole genome shotgun (WGS) entry which is preliminary data.</text>
</comment>
<reference evidence="14" key="1">
    <citation type="submission" date="2021-01" db="EMBL/GenBank/DDBJ databases">
        <authorList>
            <consortium name="Genoscope - CEA"/>
            <person name="William W."/>
        </authorList>
    </citation>
    <scope>NUCLEOTIDE SEQUENCE</scope>
</reference>
<dbReference type="PANTHER" id="PTHR24350">
    <property type="entry name" value="SERINE/THREONINE-PROTEIN KINASE IAL-RELATED"/>
    <property type="match status" value="1"/>
</dbReference>
<sequence length="405" mass="46414">MMYEEYDDFPLCFVKAIRIYLNGDSSKYTDLKIAQNTTWSDIQMQLDQKFGKFKEMRLFTQQGVEIFDDDVKFFKDGQSFYASRGDEFDPYSPFSQYETIKQLGEGGFGYVTLGKHRITGELVAIKIIKMIGNAQDIELNFREAEVLRSLSHKNIVKVYNSYALKNTQMAVIMEYLEGGELNDRLKQKGGRFSEEEACKYFRQIVQAISYCHQKNVVHRDLKLENLLFSSADSDELKAIDFGIAGIQCPTNTDHVNIGSLHYMAPEILAGKVTRVSTSVDIWAMGIILYKMLFGNVPFNGKTQQDIINNIINKELQFPPNNLSEEVISLLNQMLEKNNELRLRITDVEFHPWVNTDQRTPQQKQTFLQIPSEGSIRKARPSASPRARSKSPNPSGILKHPNIFKL</sequence>
<keyword evidence="15" id="KW-1185">Reference proteome</keyword>
<dbReference type="InterPro" id="IPR030616">
    <property type="entry name" value="Aur-like"/>
</dbReference>
<accession>A0A8S1Q1T5</accession>
<dbReference type="FunFam" id="1.10.510.10:FF:000571">
    <property type="entry name" value="Maternal embryonic leucine zipper kinase"/>
    <property type="match status" value="1"/>
</dbReference>
<comment type="similarity">
    <text evidence="11">Belongs to the protein kinase superfamily.</text>
</comment>
<dbReference type="PROSITE" id="PS00108">
    <property type="entry name" value="PROTEIN_KINASE_ST"/>
    <property type="match status" value="1"/>
</dbReference>
<evidence type="ECO:0000313" key="14">
    <source>
        <dbReference type="EMBL" id="CAD8108793.1"/>
    </source>
</evidence>
<evidence type="ECO:0000256" key="7">
    <source>
        <dbReference type="PIRSR" id="PIRSR630616-1"/>
    </source>
</evidence>
<evidence type="ECO:0000256" key="2">
    <source>
        <dbReference type="ARBA" id="ARBA00022527"/>
    </source>
</evidence>
<dbReference type="OMA" id="VEFHPWV"/>
<dbReference type="Proteomes" id="UP000688137">
    <property type="component" value="Unassembled WGS sequence"/>
</dbReference>
<evidence type="ECO:0000313" key="15">
    <source>
        <dbReference type="Proteomes" id="UP000688137"/>
    </source>
</evidence>
<keyword evidence="4 8" id="KW-0547">Nucleotide-binding</keyword>
<dbReference type="PROSITE" id="PS50011">
    <property type="entry name" value="PROTEIN_KINASE_DOM"/>
    <property type="match status" value="1"/>
</dbReference>
<keyword evidence="6 8" id="KW-0067">ATP-binding</keyword>
<feature type="binding site" evidence="8">
    <location>
        <position position="240"/>
    </location>
    <ligand>
        <name>ATP</name>
        <dbReference type="ChEBI" id="CHEBI:30616"/>
    </ligand>
</feature>